<dbReference type="InterPro" id="IPR033704">
    <property type="entry name" value="dUTPase_trimeric"/>
</dbReference>
<keyword evidence="2" id="KW-0546">Nucleotide metabolism</keyword>
<dbReference type="PANTHER" id="PTHR42680">
    <property type="entry name" value="DCTP DEAMINASE"/>
    <property type="match status" value="1"/>
</dbReference>
<sequence length="239" mass="27638">MQLTGPEILRRMHTYNKNNPGYKPDIIITPFDEKCLGSNSYDLHLGDKLKVYKHTLPTGMKPAIEYHGGQKYSMRDWFKTYNDYLNYYKNPELFDFRNPQYLLDPCNAQSHETVDLEIPAHGLILSPSIGYLGHTVEYTETYNLFPYIDGKSSVGRNFILNHHTAGRGDDGFCGQWTLEIRVLYPTVVYPNMRIGQIYYEEFVGERKPYNENTNSHYNGQTGPTPAAVIPIENIIQKQR</sequence>
<dbReference type="GO" id="GO:0008829">
    <property type="term" value="F:dCTP deaminase activity"/>
    <property type="evidence" value="ECO:0007669"/>
    <property type="project" value="InterPro"/>
</dbReference>
<dbReference type="GO" id="GO:0006229">
    <property type="term" value="P:dUTP biosynthetic process"/>
    <property type="evidence" value="ECO:0007669"/>
    <property type="project" value="InterPro"/>
</dbReference>
<dbReference type="EMBL" id="JADINE010000028">
    <property type="protein sequence ID" value="MBO8407249.1"/>
    <property type="molecule type" value="Genomic_DNA"/>
</dbReference>
<keyword evidence="1" id="KW-0378">Hydrolase</keyword>
<dbReference type="GO" id="GO:0015949">
    <property type="term" value="P:nucleobase-containing small molecule interconversion"/>
    <property type="evidence" value="ECO:0007669"/>
    <property type="project" value="TreeGrafter"/>
</dbReference>
<dbReference type="InterPro" id="IPR036157">
    <property type="entry name" value="dUTPase-like_sf"/>
</dbReference>
<dbReference type="InterPro" id="IPR011962">
    <property type="entry name" value="dCTP_deaminase"/>
</dbReference>
<evidence type="ECO:0000313" key="4">
    <source>
        <dbReference type="Proteomes" id="UP000721442"/>
    </source>
</evidence>
<evidence type="ECO:0000256" key="1">
    <source>
        <dbReference type="ARBA" id="ARBA00022801"/>
    </source>
</evidence>
<dbReference type="Pfam" id="PF22769">
    <property type="entry name" value="DCD"/>
    <property type="match status" value="1"/>
</dbReference>
<comment type="caution">
    <text evidence="3">The sequence shown here is derived from an EMBL/GenBank/DDBJ whole genome shotgun (WGS) entry which is preliminary data.</text>
</comment>
<dbReference type="SUPFAM" id="SSF51283">
    <property type="entry name" value="dUTPase-like"/>
    <property type="match status" value="1"/>
</dbReference>
<accession>A0A940DFN1</accession>
<reference evidence="3" key="1">
    <citation type="submission" date="2020-10" db="EMBL/GenBank/DDBJ databases">
        <authorList>
            <person name="Gilroy R."/>
        </authorList>
    </citation>
    <scope>NUCLEOTIDE SEQUENCE</scope>
    <source>
        <strain evidence="3">B1-16210</strain>
    </source>
</reference>
<reference evidence="3" key="2">
    <citation type="journal article" date="2021" name="PeerJ">
        <title>Extensive microbial diversity within the chicken gut microbiome revealed by metagenomics and culture.</title>
        <authorList>
            <person name="Gilroy R."/>
            <person name="Ravi A."/>
            <person name="Getino M."/>
            <person name="Pursley I."/>
            <person name="Horton D.L."/>
            <person name="Alikhan N.F."/>
            <person name="Baker D."/>
            <person name="Gharbi K."/>
            <person name="Hall N."/>
            <person name="Watson M."/>
            <person name="Adriaenssens E.M."/>
            <person name="Foster-Nyarko E."/>
            <person name="Jarju S."/>
            <person name="Secka A."/>
            <person name="Antonio M."/>
            <person name="Oren A."/>
            <person name="Chaudhuri R.R."/>
            <person name="La Ragione R."/>
            <person name="Hildebrand F."/>
            <person name="Pallen M.J."/>
        </authorList>
    </citation>
    <scope>NUCLEOTIDE SEQUENCE</scope>
    <source>
        <strain evidence="3">B1-16210</strain>
    </source>
</reference>
<name>A0A940DFN1_9PROT</name>
<gene>
    <name evidence="3" type="ORF">IAC77_02175</name>
</gene>
<dbReference type="Proteomes" id="UP000721442">
    <property type="component" value="Unassembled WGS sequence"/>
</dbReference>
<dbReference type="AlphaFoldDB" id="A0A940DFN1"/>
<evidence type="ECO:0000256" key="2">
    <source>
        <dbReference type="ARBA" id="ARBA00023080"/>
    </source>
</evidence>
<organism evidence="3 4">
    <name type="scientific">Candidatus Enterousia excrementavium</name>
    <dbReference type="NCBI Taxonomy" id="2840789"/>
    <lineage>
        <taxon>Bacteria</taxon>
        <taxon>Pseudomonadati</taxon>
        <taxon>Pseudomonadota</taxon>
        <taxon>Alphaproteobacteria</taxon>
        <taxon>Candidatus Enterousia</taxon>
    </lineage>
</organism>
<proteinExistence type="predicted"/>
<evidence type="ECO:0000313" key="3">
    <source>
        <dbReference type="EMBL" id="MBO8407249.1"/>
    </source>
</evidence>
<evidence type="ECO:0008006" key="5">
    <source>
        <dbReference type="Google" id="ProtNLM"/>
    </source>
</evidence>
<protein>
    <recommendedName>
        <fullName evidence="5">Deoxycytidine triphosphate deaminase</fullName>
    </recommendedName>
</protein>
<dbReference type="PANTHER" id="PTHR42680:SF3">
    <property type="entry name" value="DCTP DEAMINASE"/>
    <property type="match status" value="1"/>
</dbReference>
<dbReference type="CDD" id="cd07557">
    <property type="entry name" value="trimeric_dUTPase"/>
    <property type="match status" value="1"/>
</dbReference>
<dbReference type="Gene3D" id="2.70.40.10">
    <property type="match status" value="1"/>
</dbReference>